<accession>A0A1F6UJU5</accession>
<keyword evidence="6" id="KW-0408">Iron</keyword>
<dbReference type="EMBL" id="MFSV01000123">
    <property type="protein sequence ID" value="OGI57649.1"/>
    <property type="molecule type" value="Genomic_DNA"/>
</dbReference>
<feature type="transmembrane region" description="Helical" evidence="8">
    <location>
        <begin position="194"/>
        <end position="213"/>
    </location>
</feature>
<sequence length="282" mass="30891">MKQTPGRAARTEKGWWPAHQWLILRRLTQLSVLGVFLIGPWFGVWAVKGNLNASRTLDVLPLTDPYVLLQSLLARHVPELTAIVGALIVLGFYLLLGGRSYCAWVCPVNVVTDAADWLRRRLGIAPGAHFKRATRYWIFAATLLVSAVTGSVAWELVNPVSMLHRGLIFGMGAAWAVVLAVFLFDLLVSRRGWCGHLCPVGAFYSLLGVYTALSVSARRRASCDDCMDCYAVCPEPQVISPALKGDAATTSPVIRSAQCTRCGRCIDVCTKHVFVFHVPLGN</sequence>
<feature type="transmembrane region" description="Helical" evidence="8">
    <location>
        <begin position="30"/>
        <end position="47"/>
    </location>
</feature>
<keyword evidence="8" id="KW-0472">Membrane</keyword>
<dbReference type="InterPro" id="IPR051684">
    <property type="entry name" value="Electron_Trans/Redox"/>
</dbReference>
<dbReference type="SUPFAM" id="SSF54862">
    <property type="entry name" value="4Fe-4S ferredoxins"/>
    <property type="match status" value="1"/>
</dbReference>
<organism evidence="10 11">
    <name type="scientific">Candidatus Muproteobacteria bacterium RBG_19FT_COMBO_61_10</name>
    <dbReference type="NCBI Taxonomy" id="1817761"/>
    <lineage>
        <taxon>Bacteria</taxon>
        <taxon>Pseudomonadati</taxon>
        <taxon>Pseudomonadota</taxon>
        <taxon>Candidatus Muproteobacteria</taxon>
    </lineage>
</organism>
<feature type="domain" description="4Fe-4S ferredoxin-type" evidence="9">
    <location>
        <begin position="250"/>
        <end position="279"/>
    </location>
</feature>
<evidence type="ECO:0000256" key="8">
    <source>
        <dbReference type="SAM" id="Phobius"/>
    </source>
</evidence>
<dbReference type="GO" id="GO:0005886">
    <property type="term" value="C:plasma membrane"/>
    <property type="evidence" value="ECO:0007669"/>
    <property type="project" value="TreeGrafter"/>
</dbReference>
<keyword evidence="5" id="KW-0249">Electron transport</keyword>
<evidence type="ECO:0000256" key="6">
    <source>
        <dbReference type="ARBA" id="ARBA00023004"/>
    </source>
</evidence>
<reference evidence="10 11" key="1">
    <citation type="journal article" date="2016" name="Nat. Commun.">
        <title>Thousands of microbial genomes shed light on interconnected biogeochemical processes in an aquifer system.</title>
        <authorList>
            <person name="Anantharaman K."/>
            <person name="Brown C.T."/>
            <person name="Hug L.A."/>
            <person name="Sharon I."/>
            <person name="Castelle C.J."/>
            <person name="Probst A.J."/>
            <person name="Thomas B.C."/>
            <person name="Singh A."/>
            <person name="Wilkins M.J."/>
            <person name="Karaoz U."/>
            <person name="Brodie E.L."/>
            <person name="Williams K.H."/>
            <person name="Hubbard S.S."/>
            <person name="Banfield J.F."/>
        </authorList>
    </citation>
    <scope>NUCLEOTIDE SEQUENCE [LARGE SCALE GENOMIC DNA]</scope>
</reference>
<feature type="non-terminal residue" evidence="10">
    <location>
        <position position="282"/>
    </location>
</feature>
<keyword evidence="8" id="KW-1133">Transmembrane helix</keyword>
<name>A0A1F6UJU5_9PROT</name>
<keyword evidence="4" id="KW-0677">Repeat</keyword>
<dbReference type="GO" id="GO:0046872">
    <property type="term" value="F:metal ion binding"/>
    <property type="evidence" value="ECO:0007669"/>
    <property type="project" value="UniProtKB-KW"/>
</dbReference>
<keyword evidence="2" id="KW-0004">4Fe-4S</keyword>
<proteinExistence type="predicted"/>
<keyword evidence="8" id="KW-0812">Transmembrane</keyword>
<dbReference type="InterPro" id="IPR017896">
    <property type="entry name" value="4Fe4S_Fe-S-bd"/>
</dbReference>
<evidence type="ECO:0000256" key="2">
    <source>
        <dbReference type="ARBA" id="ARBA00022485"/>
    </source>
</evidence>
<protein>
    <submittedName>
        <fullName evidence="10">Quinol dehydrogenase ferredoxin subunit NapH</fullName>
    </submittedName>
</protein>
<evidence type="ECO:0000256" key="7">
    <source>
        <dbReference type="ARBA" id="ARBA00023014"/>
    </source>
</evidence>
<dbReference type="InterPro" id="IPR011886">
    <property type="entry name" value="NapH_MauN"/>
</dbReference>
<keyword evidence="7" id="KW-0411">Iron-sulfur</keyword>
<dbReference type="AlphaFoldDB" id="A0A1F6UJU5"/>
<dbReference type="PROSITE" id="PS51379">
    <property type="entry name" value="4FE4S_FER_2"/>
    <property type="match status" value="1"/>
</dbReference>
<dbReference type="PANTHER" id="PTHR30176">
    <property type="entry name" value="FERREDOXIN-TYPE PROTEIN NAPH"/>
    <property type="match status" value="1"/>
</dbReference>
<evidence type="ECO:0000256" key="4">
    <source>
        <dbReference type="ARBA" id="ARBA00022737"/>
    </source>
</evidence>
<dbReference type="Pfam" id="PF12838">
    <property type="entry name" value="Fer4_7"/>
    <property type="match status" value="1"/>
</dbReference>
<feature type="transmembrane region" description="Helical" evidence="8">
    <location>
        <begin position="136"/>
        <end position="154"/>
    </location>
</feature>
<dbReference type="NCBIfam" id="NF007013">
    <property type="entry name" value="PRK09477.1"/>
    <property type="match status" value="1"/>
</dbReference>
<evidence type="ECO:0000256" key="5">
    <source>
        <dbReference type="ARBA" id="ARBA00022982"/>
    </source>
</evidence>
<evidence type="ECO:0000256" key="1">
    <source>
        <dbReference type="ARBA" id="ARBA00022448"/>
    </source>
</evidence>
<feature type="transmembrane region" description="Helical" evidence="8">
    <location>
        <begin position="77"/>
        <end position="96"/>
    </location>
</feature>
<evidence type="ECO:0000313" key="10">
    <source>
        <dbReference type="EMBL" id="OGI57649.1"/>
    </source>
</evidence>
<dbReference type="NCBIfam" id="TIGR02163">
    <property type="entry name" value="napH"/>
    <property type="match status" value="1"/>
</dbReference>
<dbReference type="PROSITE" id="PS00198">
    <property type="entry name" value="4FE4S_FER_1"/>
    <property type="match status" value="1"/>
</dbReference>
<dbReference type="Proteomes" id="UP000177950">
    <property type="component" value="Unassembled WGS sequence"/>
</dbReference>
<evidence type="ECO:0000256" key="3">
    <source>
        <dbReference type="ARBA" id="ARBA00022723"/>
    </source>
</evidence>
<dbReference type="PANTHER" id="PTHR30176:SF3">
    <property type="entry name" value="FERREDOXIN-TYPE PROTEIN NAPH"/>
    <property type="match status" value="1"/>
</dbReference>
<dbReference type="Gene3D" id="3.30.70.20">
    <property type="match status" value="1"/>
</dbReference>
<keyword evidence="3" id="KW-0479">Metal-binding</keyword>
<evidence type="ECO:0000313" key="11">
    <source>
        <dbReference type="Proteomes" id="UP000177950"/>
    </source>
</evidence>
<dbReference type="InterPro" id="IPR017900">
    <property type="entry name" value="4Fe4S_Fe_S_CS"/>
</dbReference>
<comment type="caution">
    <text evidence="10">The sequence shown here is derived from an EMBL/GenBank/DDBJ whole genome shotgun (WGS) entry which is preliminary data.</text>
</comment>
<keyword evidence="1" id="KW-0813">Transport</keyword>
<gene>
    <name evidence="10" type="ORF">A2V58_00360</name>
</gene>
<dbReference type="Pfam" id="PF12801">
    <property type="entry name" value="Fer4_5"/>
    <property type="match status" value="2"/>
</dbReference>
<dbReference type="GO" id="GO:0051539">
    <property type="term" value="F:4 iron, 4 sulfur cluster binding"/>
    <property type="evidence" value="ECO:0007669"/>
    <property type="project" value="UniProtKB-KW"/>
</dbReference>
<evidence type="ECO:0000259" key="9">
    <source>
        <dbReference type="PROSITE" id="PS51379"/>
    </source>
</evidence>
<feature type="transmembrane region" description="Helical" evidence="8">
    <location>
        <begin position="166"/>
        <end position="187"/>
    </location>
</feature>